<keyword evidence="1" id="KW-0813">Transport</keyword>
<dbReference type="SUPFAM" id="SSF109755">
    <property type="entry name" value="PhoU-like"/>
    <property type="match status" value="1"/>
</dbReference>
<dbReference type="EMBL" id="JBHUMZ010000019">
    <property type="protein sequence ID" value="MFD2638599.1"/>
    <property type="molecule type" value="Genomic_DNA"/>
</dbReference>
<dbReference type="Proteomes" id="UP001597452">
    <property type="component" value="Unassembled WGS sequence"/>
</dbReference>
<evidence type="ECO:0000259" key="2">
    <source>
        <dbReference type="Pfam" id="PF01895"/>
    </source>
</evidence>
<dbReference type="Pfam" id="PF01895">
    <property type="entry name" value="PhoU"/>
    <property type="match status" value="2"/>
</dbReference>
<feature type="domain" description="PhoU" evidence="2">
    <location>
        <begin position="123"/>
        <end position="203"/>
    </location>
</feature>
<dbReference type="InterPro" id="IPR026022">
    <property type="entry name" value="PhoU_dom"/>
</dbReference>
<dbReference type="InterPro" id="IPR028366">
    <property type="entry name" value="PhoU"/>
</dbReference>
<keyword evidence="1" id="KW-0963">Cytoplasm</keyword>
<comment type="similarity">
    <text evidence="1">Belongs to the PhoU family.</text>
</comment>
<name>A0ABW5Q9F1_9BACI</name>
<keyword evidence="4" id="KW-1185">Reference proteome</keyword>
<dbReference type="PANTHER" id="PTHR42930:SF3">
    <property type="entry name" value="PHOSPHATE-SPECIFIC TRANSPORT SYSTEM ACCESSORY PROTEIN PHOU"/>
    <property type="match status" value="1"/>
</dbReference>
<dbReference type="Gene3D" id="1.20.58.220">
    <property type="entry name" value="Phosphate transport system protein phou homolog 2, domain 2"/>
    <property type="match status" value="1"/>
</dbReference>
<proteinExistence type="inferred from homology"/>
<feature type="domain" description="PhoU" evidence="2">
    <location>
        <begin position="19"/>
        <end position="105"/>
    </location>
</feature>
<protein>
    <recommendedName>
        <fullName evidence="1">Phosphate-specific transport system accessory protein PhoU</fullName>
    </recommendedName>
</protein>
<dbReference type="RefSeq" id="WP_054752297.1">
    <property type="nucleotide sequence ID" value="NZ_JBHUMZ010000019.1"/>
</dbReference>
<keyword evidence="1" id="KW-0592">Phosphate transport</keyword>
<accession>A0ABW5Q9F1</accession>
<comment type="function">
    <text evidence="1">Plays a role in the regulation of phosphate uptake.</text>
</comment>
<comment type="caution">
    <text evidence="3">The sequence shown here is derived from an EMBL/GenBank/DDBJ whole genome shotgun (WGS) entry which is preliminary data.</text>
</comment>
<dbReference type="InterPro" id="IPR038078">
    <property type="entry name" value="PhoU-like_sf"/>
</dbReference>
<dbReference type="PANTHER" id="PTHR42930">
    <property type="entry name" value="PHOSPHATE-SPECIFIC TRANSPORT SYSTEM ACCESSORY PROTEIN PHOU"/>
    <property type="match status" value="1"/>
</dbReference>
<gene>
    <name evidence="3" type="primary">phoU</name>
    <name evidence="3" type="ORF">ACFSW4_06975</name>
</gene>
<evidence type="ECO:0000313" key="3">
    <source>
        <dbReference type="EMBL" id="MFD2638599.1"/>
    </source>
</evidence>
<dbReference type="PIRSF" id="PIRSF003107">
    <property type="entry name" value="PhoU"/>
    <property type="match status" value="1"/>
</dbReference>
<organism evidence="3 4">
    <name type="scientific">Piscibacillus salipiscarius</name>
    <dbReference type="NCBI Taxonomy" id="299480"/>
    <lineage>
        <taxon>Bacteria</taxon>
        <taxon>Bacillati</taxon>
        <taxon>Bacillota</taxon>
        <taxon>Bacilli</taxon>
        <taxon>Bacillales</taxon>
        <taxon>Bacillaceae</taxon>
        <taxon>Piscibacillus</taxon>
    </lineage>
</organism>
<comment type="subcellular location">
    <subcellularLocation>
        <location evidence="1">Cytoplasm</location>
    </subcellularLocation>
</comment>
<comment type="subunit">
    <text evidence="1">Homodimer.</text>
</comment>
<dbReference type="NCBIfam" id="TIGR02135">
    <property type="entry name" value="phoU_full"/>
    <property type="match status" value="1"/>
</dbReference>
<evidence type="ECO:0000256" key="1">
    <source>
        <dbReference type="PIRNR" id="PIRNR003107"/>
    </source>
</evidence>
<reference evidence="4" key="1">
    <citation type="journal article" date="2019" name="Int. J. Syst. Evol. Microbiol.">
        <title>The Global Catalogue of Microorganisms (GCM) 10K type strain sequencing project: providing services to taxonomists for standard genome sequencing and annotation.</title>
        <authorList>
            <consortium name="The Broad Institute Genomics Platform"/>
            <consortium name="The Broad Institute Genome Sequencing Center for Infectious Disease"/>
            <person name="Wu L."/>
            <person name="Ma J."/>
        </authorList>
    </citation>
    <scope>NUCLEOTIDE SEQUENCE [LARGE SCALE GENOMIC DNA]</scope>
    <source>
        <strain evidence="4">TISTR 1571</strain>
    </source>
</reference>
<sequence>MVRENFEDQLNELKQRVFKMSEMAKTSLTKATYALEHQDSEQAQDVINQDEKINSIEDNINDDAIWLIAQQQPVAKDLRRLVMTLKATNDIERIGDLAVNISKSVIRIGKAELPEEKQQVLHTASVVKQMIDLVIDAYMSESIESAYEISRIDDQVDREYGESVEKLLKHMTEHPDEINPITQLAFISRYLERAADHVTNIAEGIIYLVKGKHVDLNT</sequence>
<evidence type="ECO:0000313" key="4">
    <source>
        <dbReference type="Proteomes" id="UP001597452"/>
    </source>
</evidence>